<dbReference type="Proteomes" id="UP000694844">
    <property type="component" value="Chromosome 8"/>
</dbReference>
<evidence type="ECO:0000313" key="3">
    <source>
        <dbReference type="Proteomes" id="UP000694844"/>
    </source>
</evidence>
<dbReference type="FunFam" id="2.30.180.10:FF:000032">
    <property type="entry name" value="Fasciclin domain-containing protein, putative"/>
    <property type="match status" value="2"/>
</dbReference>
<organism evidence="3 4">
    <name type="scientific">Crassostrea virginica</name>
    <name type="common">Eastern oyster</name>
    <dbReference type="NCBI Taxonomy" id="6565"/>
    <lineage>
        <taxon>Eukaryota</taxon>
        <taxon>Metazoa</taxon>
        <taxon>Spiralia</taxon>
        <taxon>Lophotrochozoa</taxon>
        <taxon>Mollusca</taxon>
        <taxon>Bivalvia</taxon>
        <taxon>Autobranchia</taxon>
        <taxon>Pteriomorphia</taxon>
        <taxon>Ostreida</taxon>
        <taxon>Ostreoidea</taxon>
        <taxon>Ostreidae</taxon>
        <taxon>Crassostrea</taxon>
    </lineage>
</organism>
<evidence type="ECO:0000259" key="2">
    <source>
        <dbReference type="PROSITE" id="PS50213"/>
    </source>
</evidence>
<keyword evidence="3" id="KW-1185">Reference proteome</keyword>
<dbReference type="KEGG" id="cvn:111109531"/>
<dbReference type="Pfam" id="PF02469">
    <property type="entry name" value="Fasciclin"/>
    <property type="match status" value="2"/>
</dbReference>
<reference evidence="4" key="1">
    <citation type="submission" date="2025-08" db="UniProtKB">
        <authorList>
            <consortium name="RefSeq"/>
        </authorList>
    </citation>
    <scope>IDENTIFICATION</scope>
    <source>
        <tissue evidence="4">Whole sample</tissue>
    </source>
</reference>
<dbReference type="SMART" id="SM00554">
    <property type="entry name" value="FAS1"/>
    <property type="match status" value="2"/>
</dbReference>
<dbReference type="InterPro" id="IPR000782">
    <property type="entry name" value="FAS1_domain"/>
</dbReference>
<dbReference type="AlphaFoldDB" id="A0A8B8BDC8"/>
<dbReference type="PROSITE" id="PS50213">
    <property type="entry name" value="FAS1"/>
    <property type="match status" value="2"/>
</dbReference>
<proteinExistence type="predicted"/>
<feature type="domain" description="FAS1" evidence="2">
    <location>
        <begin position="16"/>
        <end position="147"/>
    </location>
</feature>
<dbReference type="InterPro" id="IPR050904">
    <property type="entry name" value="Adhesion/Biosynth-related"/>
</dbReference>
<feature type="chain" id="PRO_5034503898" evidence="1">
    <location>
        <begin position="17"/>
        <end position="285"/>
    </location>
</feature>
<evidence type="ECO:0000313" key="4">
    <source>
        <dbReference type="RefSeq" id="XP_022301405.1"/>
    </source>
</evidence>
<keyword evidence="1" id="KW-0732">Signal</keyword>
<dbReference type="PANTHER" id="PTHR10900:SF124">
    <property type="entry name" value="FI05614P"/>
    <property type="match status" value="1"/>
</dbReference>
<dbReference type="OrthoDB" id="286301at2759"/>
<dbReference type="RefSeq" id="XP_022301405.1">
    <property type="nucleotide sequence ID" value="XM_022445697.1"/>
</dbReference>
<dbReference type="GO" id="GO:0031012">
    <property type="term" value="C:extracellular matrix"/>
    <property type="evidence" value="ECO:0007669"/>
    <property type="project" value="TreeGrafter"/>
</dbReference>
<dbReference type="GO" id="GO:0030198">
    <property type="term" value="P:extracellular matrix organization"/>
    <property type="evidence" value="ECO:0007669"/>
    <property type="project" value="TreeGrafter"/>
</dbReference>
<dbReference type="Gene3D" id="2.30.180.10">
    <property type="entry name" value="FAS1 domain"/>
    <property type="match status" value="2"/>
</dbReference>
<dbReference type="GeneID" id="111109531"/>
<dbReference type="GO" id="GO:0007155">
    <property type="term" value="P:cell adhesion"/>
    <property type="evidence" value="ECO:0007669"/>
    <property type="project" value="TreeGrafter"/>
</dbReference>
<accession>A0A8B8BDC8</accession>
<name>A0A8B8BDC8_CRAVI</name>
<dbReference type="InterPro" id="IPR036378">
    <property type="entry name" value="FAS1_dom_sf"/>
</dbReference>
<dbReference type="SUPFAM" id="SSF82153">
    <property type="entry name" value="FAS1 domain"/>
    <property type="match status" value="2"/>
</dbReference>
<protein>
    <submittedName>
        <fullName evidence="4">Transforming growth factor-beta-induced protein ig-h3-like</fullName>
    </submittedName>
</protein>
<feature type="domain" description="FAS1" evidence="2">
    <location>
        <begin position="152"/>
        <end position="281"/>
    </location>
</feature>
<dbReference type="GO" id="GO:0050839">
    <property type="term" value="F:cell adhesion molecule binding"/>
    <property type="evidence" value="ECO:0007669"/>
    <property type="project" value="TreeGrafter"/>
</dbReference>
<dbReference type="GO" id="GO:0005615">
    <property type="term" value="C:extracellular space"/>
    <property type="evidence" value="ECO:0007669"/>
    <property type="project" value="TreeGrafter"/>
</dbReference>
<gene>
    <name evidence="4" type="primary">LOC111109531</name>
</gene>
<feature type="signal peptide" evidence="1">
    <location>
        <begin position="1"/>
        <end position="16"/>
    </location>
</feature>
<dbReference type="PANTHER" id="PTHR10900">
    <property type="entry name" value="PERIOSTIN-RELATED"/>
    <property type="match status" value="1"/>
</dbReference>
<evidence type="ECO:0000256" key="1">
    <source>
        <dbReference type="SAM" id="SignalP"/>
    </source>
</evidence>
<sequence length="285" mass="30680">MYKQFLVLFVVKCVCGQDSVLDVAKQYGANKLVELLQVAELSSALKGKGPFTLFAPTDKGFDELPADVLEKLSKDKALLKEVLSFHVASGQKMSTDLKNDELLDSLDNPQKLRINIYDQKVFATGSQVILADKMALNGVVHMLNKVIYPVPTKNIVTLGSTTPELSTLVYAVIRGNLEKTLTEGPFTVFAPNNAAFQKLPPGKLSDLLSNETALVSLLTYHVVAGTYYSSGLKDGMEVPTVEKSNLLISINDGVVKVSGATVVQADVSASNGVIHVIDTVLTPPK</sequence>